<dbReference type="AlphaFoldDB" id="A0A0A9AR11"/>
<accession>A0A0A9AR11</accession>
<dbReference type="EMBL" id="GBRH01246535">
    <property type="protein sequence ID" value="JAD51360.1"/>
    <property type="molecule type" value="Transcribed_RNA"/>
</dbReference>
<protein>
    <submittedName>
        <fullName evidence="1">Uncharacterized protein</fullName>
    </submittedName>
</protein>
<reference evidence="1" key="2">
    <citation type="journal article" date="2015" name="Data Brief">
        <title>Shoot transcriptome of the giant reed, Arundo donax.</title>
        <authorList>
            <person name="Barrero R.A."/>
            <person name="Guerrero F.D."/>
            <person name="Moolhuijzen P."/>
            <person name="Goolsby J.A."/>
            <person name="Tidwell J."/>
            <person name="Bellgard S.E."/>
            <person name="Bellgard M.I."/>
        </authorList>
    </citation>
    <scope>NUCLEOTIDE SEQUENCE</scope>
    <source>
        <tissue evidence="1">Shoot tissue taken approximately 20 cm above the soil surface</tissue>
    </source>
</reference>
<proteinExistence type="predicted"/>
<reference evidence="1" key="1">
    <citation type="submission" date="2014-09" db="EMBL/GenBank/DDBJ databases">
        <authorList>
            <person name="Magalhaes I.L.F."/>
            <person name="Oliveira U."/>
            <person name="Santos F.R."/>
            <person name="Vidigal T.H.D.A."/>
            <person name="Brescovit A.D."/>
            <person name="Santos A.J."/>
        </authorList>
    </citation>
    <scope>NUCLEOTIDE SEQUENCE</scope>
    <source>
        <tissue evidence="1">Shoot tissue taken approximately 20 cm above the soil surface</tissue>
    </source>
</reference>
<evidence type="ECO:0000313" key="1">
    <source>
        <dbReference type="EMBL" id="JAD51360.1"/>
    </source>
</evidence>
<organism evidence="1">
    <name type="scientific">Arundo donax</name>
    <name type="common">Giant reed</name>
    <name type="synonym">Donax arundinaceus</name>
    <dbReference type="NCBI Taxonomy" id="35708"/>
    <lineage>
        <taxon>Eukaryota</taxon>
        <taxon>Viridiplantae</taxon>
        <taxon>Streptophyta</taxon>
        <taxon>Embryophyta</taxon>
        <taxon>Tracheophyta</taxon>
        <taxon>Spermatophyta</taxon>
        <taxon>Magnoliopsida</taxon>
        <taxon>Liliopsida</taxon>
        <taxon>Poales</taxon>
        <taxon>Poaceae</taxon>
        <taxon>PACMAD clade</taxon>
        <taxon>Arundinoideae</taxon>
        <taxon>Arundineae</taxon>
        <taxon>Arundo</taxon>
    </lineage>
</organism>
<sequence length="62" mass="7402">MNGDVGTKPDYVRTFSLYLHVYDICLYYITSYQVYVYTPFFPPFAQHQQTTPLYSYTVDVRD</sequence>
<name>A0A0A9AR11_ARUDO</name>